<dbReference type="AlphaFoldDB" id="A0A4R0RFW6"/>
<evidence type="ECO:0000313" key="3">
    <source>
        <dbReference type="Proteomes" id="UP000292702"/>
    </source>
</evidence>
<comment type="caution">
    <text evidence="2">The sequence shown here is derived from an EMBL/GenBank/DDBJ whole genome shotgun (WGS) entry which is preliminary data.</text>
</comment>
<proteinExistence type="predicted"/>
<feature type="region of interest" description="Disordered" evidence="1">
    <location>
        <begin position="121"/>
        <end position="142"/>
    </location>
</feature>
<evidence type="ECO:0000256" key="1">
    <source>
        <dbReference type="SAM" id="MobiDB-lite"/>
    </source>
</evidence>
<gene>
    <name evidence="2" type="ORF">EIP91_001706</name>
</gene>
<organism evidence="2 3">
    <name type="scientific">Steccherinum ochraceum</name>
    <dbReference type="NCBI Taxonomy" id="92696"/>
    <lineage>
        <taxon>Eukaryota</taxon>
        <taxon>Fungi</taxon>
        <taxon>Dikarya</taxon>
        <taxon>Basidiomycota</taxon>
        <taxon>Agaricomycotina</taxon>
        <taxon>Agaricomycetes</taxon>
        <taxon>Polyporales</taxon>
        <taxon>Steccherinaceae</taxon>
        <taxon>Steccherinum</taxon>
    </lineage>
</organism>
<dbReference type="Proteomes" id="UP000292702">
    <property type="component" value="Unassembled WGS sequence"/>
</dbReference>
<dbReference type="EMBL" id="RWJN01000147">
    <property type="protein sequence ID" value="TCD66152.1"/>
    <property type="molecule type" value="Genomic_DNA"/>
</dbReference>
<name>A0A4R0RFW6_9APHY</name>
<keyword evidence="3" id="KW-1185">Reference proteome</keyword>
<reference evidence="2 3" key="1">
    <citation type="submission" date="2018-11" db="EMBL/GenBank/DDBJ databases">
        <title>Genome assembly of Steccherinum ochraceum LE-BIN_3174, the white-rot fungus of the Steccherinaceae family (The Residual Polyporoid clade, Polyporales, Basidiomycota).</title>
        <authorList>
            <person name="Fedorova T.V."/>
            <person name="Glazunova O.A."/>
            <person name="Landesman E.O."/>
            <person name="Moiseenko K.V."/>
            <person name="Psurtseva N.V."/>
            <person name="Savinova O.S."/>
            <person name="Shakhova N.V."/>
            <person name="Tyazhelova T.V."/>
            <person name="Vasina D.V."/>
        </authorList>
    </citation>
    <scope>NUCLEOTIDE SEQUENCE [LARGE SCALE GENOMIC DNA]</scope>
    <source>
        <strain evidence="2 3">LE-BIN_3174</strain>
    </source>
</reference>
<sequence length="219" mass="24648">MEAILSTINASHLRSLFIHVPFQNETPILQFPVPLPSLTELRLSRLLAISLVPAGHPPHTSNVKHLYLLRVGQLPEDNKDHRFPRLIHDLAPNVVHLMLSMPSGRRSFQPYFSDINDFMAGPKSHPQEPNDPTAVHATPGRPARSFPASLVQIVCSIIDDNSSRDPEPALPDYIPQDRIHGYVPRRDEEDRVEAEYVEGFARSWMSFNLDETGARSMPA</sequence>
<evidence type="ECO:0000313" key="2">
    <source>
        <dbReference type="EMBL" id="TCD66152.1"/>
    </source>
</evidence>
<protein>
    <submittedName>
        <fullName evidence="2">Uncharacterized protein</fullName>
    </submittedName>
</protein>
<accession>A0A4R0RFW6</accession>